<feature type="chain" id="PRO_5016302196" evidence="1">
    <location>
        <begin position="23"/>
        <end position="108"/>
    </location>
</feature>
<dbReference type="RefSeq" id="WP_121989171.1">
    <property type="nucleotide sequence ID" value="NZ_OUNR01000012.1"/>
</dbReference>
<name>A0A330L4T6_9BACT</name>
<feature type="signal peptide" evidence="1">
    <location>
        <begin position="1"/>
        <end position="22"/>
    </location>
</feature>
<dbReference type="InParanoid" id="A0A330L4T6"/>
<keyword evidence="3" id="KW-1185">Reference proteome</keyword>
<dbReference type="EMBL" id="OUNR01000012">
    <property type="protein sequence ID" value="SPP64844.1"/>
    <property type="molecule type" value="Genomic_DNA"/>
</dbReference>
<dbReference type="OrthoDB" id="9807059at2"/>
<evidence type="ECO:0000313" key="3">
    <source>
        <dbReference type="Proteomes" id="UP000248168"/>
    </source>
</evidence>
<dbReference type="AlphaFoldDB" id="A0A330L4T6"/>
<protein>
    <submittedName>
        <fullName evidence="2">Uncharacterized protein</fullName>
    </submittedName>
</protein>
<dbReference type="Proteomes" id="UP000248168">
    <property type="component" value="Unassembled WGS sequence"/>
</dbReference>
<proteinExistence type="predicted"/>
<keyword evidence="1" id="KW-0732">Signal</keyword>
<reference evidence="3" key="1">
    <citation type="submission" date="2018-04" db="EMBL/GenBank/DDBJ databases">
        <authorList>
            <person name="Lucker S."/>
            <person name="Sakoula D."/>
        </authorList>
    </citation>
    <scope>NUCLEOTIDE SEQUENCE [LARGE SCALE GENOMIC DNA]</scope>
</reference>
<evidence type="ECO:0000256" key="1">
    <source>
        <dbReference type="SAM" id="SignalP"/>
    </source>
</evidence>
<accession>A0A330L4T6</accession>
<gene>
    <name evidence="2" type="ORF">NITLEN_20484</name>
</gene>
<sequence length="108" mass="12165">MRQLWLLSTLALTLFTPNISSASTSELGTIIESFIVHHFPDATSHIWIVNGTEWDGDEMVVDIRTMVLEKQMPAPVENRYLLLIREGKLAAAQRVPLEDGADCLREET</sequence>
<evidence type="ECO:0000313" key="2">
    <source>
        <dbReference type="EMBL" id="SPP64844.1"/>
    </source>
</evidence>
<organism evidence="2 3">
    <name type="scientific">Nitrospira lenta</name>
    <dbReference type="NCBI Taxonomy" id="1436998"/>
    <lineage>
        <taxon>Bacteria</taxon>
        <taxon>Pseudomonadati</taxon>
        <taxon>Nitrospirota</taxon>
        <taxon>Nitrospiria</taxon>
        <taxon>Nitrospirales</taxon>
        <taxon>Nitrospiraceae</taxon>
        <taxon>Nitrospira</taxon>
    </lineage>
</organism>